<dbReference type="PANTHER" id="PTHR34071:SF2">
    <property type="entry name" value="FLAVIN-NUCLEOTIDE-BINDING PROTEIN"/>
    <property type="match status" value="1"/>
</dbReference>
<dbReference type="Pfam" id="PF12900">
    <property type="entry name" value="Pyridox_ox_2"/>
    <property type="match status" value="1"/>
</dbReference>
<protein>
    <submittedName>
        <fullName evidence="1">Pyridoxamine 5'-phosphate oxidase family protein</fullName>
    </submittedName>
</protein>
<dbReference type="RefSeq" id="WP_136449529.1">
    <property type="nucleotide sequence ID" value="NZ_SSXH01000850.1"/>
</dbReference>
<evidence type="ECO:0000313" key="2">
    <source>
        <dbReference type="Proteomes" id="UP000305282"/>
    </source>
</evidence>
<gene>
    <name evidence="1" type="ORF">E7Y31_21400</name>
</gene>
<comment type="caution">
    <text evidence="1">The sequence shown here is derived from an EMBL/GenBank/DDBJ whole genome shotgun (WGS) entry which is preliminary data.</text>
</comment>
<sequence>METPPAGSAHLDPTRARNRIHHETERIHAVLDEARICHVGLVVDGWPHVLPTLHVRRGDTLYLHGSAGARLLAAGRAGRLPICVTVSLLDGLVLARSAFHHSVNYRSVLVRGLASPVLDEDDKRAVLAAFIDRTASGRSGACRPANRRELAATA</sequence>
<organism evidence="1 2">
    <name type="scientific">Candidatus Frankia alpina</name>
    <dbReference type="NCBI Taxonomy" id="2699483"/>
    <lineage>
        <taxon>Bacteria</taxon>
        <taxon>Bacillati</taxon>
        <taxon>Actinomycetota</taxon>
        <taxon>Actinomycetes</taxon>
        <taxon>Frankiales</taxon>
        <taxon>Frankiaceae</taxon>
        <taxon>Frankia</taxon>
    </lineage>
</organism>
<proteinExistence type="predicted"/>
<evidence type="ECO:0000313" key="1">
    <source>
        <dbReference type="EMBL" id="THJ37425.1"/>
    </source>
</evidence>
<dbReference type="AlphaFoldDB" id="A0A4S5C1U9"/>
<accession>A0A4S5C1U9</accession>
<dbReference type="Proteomes" id="UP000305282">
    <property type="component" value="Unassembled WGS sequence"/>
</dbReference>
<reference evidence="1 2" key="1">
    <citation type="submission" date="2019-04" db="EMBL/GenBank/DDBJ databases">
        <title>Draft genome sequences for three unisolated Alnus-infective Frankia Sp+ strains, AgTrS, AiOr and AvVan, the first sequenced Frankia strains able to sporulate in-planta.</title>
        <authorList>
            <person name="Bethencourt L."/>
            <person name="Vautrin F."/>
            <person name="Taib N."/>
            <person name="Dubost A."/>
            <person name="Castro-Garcia L."/>
            <person name="Imbaud O."/>
            <person name="Abrouk D."/>
            <person name="Fournier P."/>
            <person name="Briolay J."/>
            <person name="Nguyen A."/>
            <person name="Normand P."/>
            <person name="Fernandez M.P."/>
            <person name="Brochier-Armanet C."/>
            <person name="Herrera-Belaroussi A."/>
        </authorList>
    </citation>
    <scope>NUCLEOTIDE SEQUENCE [LARGE SCALE GENOMIC DNA]</scope>
    <source>
        <strain evidence="1 2">AvVan</strain>
    </source>
</reference>
<dbReference type="OrthoDB" id="116031at2"/>
<keyword evidence="2" id="KW-1185">Reference proteome</keyword>
<dbReference type="InterPro" id="IPR012349">
    <property type="entry name" value="Split_barrel_FMN-bd"/>
</dbReference>
<dbReference type="InterPro" id="IPR024747">
    <property type="entry name" value="Pyridox_Oxase-rel"/>
</dbReference>
<name>A0A4S5C1U9_9ACTN</name>
<dbReference type="SUPFAM" id="SSF50475">
    <property type="entry name" value="FMN-binding split barrel"/>
    <property type="match status" value="1"/>
</dbReference>
<dbReference type="Gene3D" id="2.30.110.10">
    <property type="entry name" value="Electron Transport, Fmn-binding Protein, Chain A"/>
    <property type="match status" value="1"/>
</dbReference>
<dbReference type="EMBL" id="SSXH01000850">
    <property type="protein sequence ID" value="THJ37425.1"/>
    <property type="molecule type" value="Genomic_DNA"/>
</dbReference>
<feature type="non-terminal residue" evidence="1">
    <location>
        <position position="154"/>
    </location>
</feature>
<dbReference type="PANTHER" id="PTHR34071">
    <property type="entry name" value="5-NITROIMIDAZOLE ANTIBIOTICS RESISTANCE PROTEIN, NIMA-FAMILY-RELATED PROTEIN-RELATED"/>
    <property type="match status" value="1"/>
</dbReference>